<dbReference type="PROSITE" id="PS50885">
    <property type="entry name" value="HAMP"/>
    <property type="match status" value="1"/>
</dbReference>
<dbReference type="Gene3D" id="6.10.340.10">
    <property type="match status" value="1"/>
</dbReference>
<dbReference type="Pfam" id="PF00672">
    <property type="entry name" value="HAMP"/>
    <property type="match status" value="1"/>
</dbReference>
<feature type="domain" description="HAMP" evidence="17">
    <location>
        <begin position="310"/>
        <end position="362"/>
    </location>
</feature>
<dbReference type="InterPro" id="IPR003660">
    <property type="entry name" value="HAMP_dom"/>
</dbReference>
<evidence type="ECO:0000256" key="6">
    <source>
        <dbReference type="ARBA" id="ARBA00022741"/>
    </source>
</evidence>
<evidence type="ECO:0000256" key="7">
    <source>
        <dbReference type="ARBA" id="ARBA00022777"/>
    </source>
</evidence>
<evidence type="ECO:0000259" key="16">
    <source>
        <dbReference type="PROSITE" id="PS50113"/>
    </source>
</evidence>
<feature type="modified residue" description="4-aspartylphosphate" evidence="12">
    <location>
        <position position="993"/>
    </location>
</feature>
<dbReference type="PROSITE" id="PS50113">
    <property type="entry name" value="PAC"/>
    <property type="match status" value="1"/>
</dbReference>
<evidence type="ECO:0000256" key="1">
    <source>
        <dbReference type="ARBA" id="ARBA00000085"/>
    </source>
</evidence>
<keyword evidence="9" id="KW-0902">Two-component regulatory system</keyword>
<dbReference type="InterPro" id="IPR000014">
    <property type="entry name" value="PAS"/>
</dbReference>
<dbReference type="OrthoDB" id="9797243at2"/>
<feature type="modified residue" description="4-aspartylphosphate" evidence="12">
    <location>
        <position position="826"/>
    </location>
</feature>
<dbReference type="PRINTS" id="PR00344">
    <property type="entry name" value="BCTRLSENSOR"/>
</dbReference>
<evidence type="ECO:0000256" key="10">
    <source>
        <dbReference type="ARBA" id="ARBA00064003"/>
    </source>
</evidence>
<dbReference type="Gene3D" id="3.30.450.20">
    <property type="entry name" value="PAS domain"/>
    <property type="match status" value="1"/>
</dbReference>
<dbReference type="SUPFAM" id="SSF52172">
    <property type="entry name" value="CheY-like"/>
    <property type="match status" value="2"/>
</dbReference>
<dbReference type="CDD" id="cd17546">
    <property type="entry name" value="REC_hyHK_CKI1_RcsC-like"/>
    <property type="match status" value="2"/>
</dbReference>
<dbReference type="Gene3D" id="3.40.50.2300">
    <property type="match status" value="2"/>
</dbReference>
<accession>A0A099KMV5</accession>
<dbReference type="SMART" id="SM00086">
    <property type="entry name" value="PAC"/>
    <property type="match status" value="1"/>
</dbReference>
<keyword evidence="13" id="KW-0472">Membrane</keyword>
<dbReference type="Pfam" id="PF00072">
    <property type="entry name" value="Response_reg"/>
    <property type="match status" value="2"/>
</dbReference>
<dbReference type="SUPFAM" id="SSF55874">
    <property type="entry name" value="ATPase domain of HSP90 chaperone/DNA topoisomerase II/histidine kinase"/>
    <property type="match status" value="1"/>
</dbReference>
<dbReference type="SMART" id="SM00388">
    <property type="entry name" value="HisKA"/>
    <property type="match status" value="1"/>
</dbReference>
<evidence type="ECO:0000256" key="8">
    <source>
        <dbReference type="ARBA" id="ARBA00022840"/>
    </source>
</evidence>
<dbReference type="PROSITE" id="PS50110">
    <property type="entry name" value="RESPONSE_REGULATORY"/>
    <property type="match status" value="2"/>
</dbReference>
<evidence type="ECO:0000259" key="14">
    <source>
        <dbReference type="PROSITE" id="PS50109"/>
    </source>
</evidence>
<evidence type="ECO:0000259" key="15">
    <source>
        <dbReference type="PROSITE" id="PS50110"/>
    </source>
</evidence>
<dbReference type="SUPFAM" id="SSF55785">
    <property type="entry name" value="PYP-like sensor domain (PAS domain)"/>
    <property type="match status" value="1"/>
</dbReference>
<evidence type="ECO:0000256" key="11">
    <source>
        <dbReference type="ARBA" id="ARBA00068150"/>
    </source>
</evidence>
<keyword evidence="6" id="KW-0547">Nucleotide-binding</keyword>
<dbReference type="InterPro" id="IPR003594">
    <property type="entry name" value="HATPase_dom"/>
</dbReference>
<organism evidence="18 19">
    <name type="scientific">Colwellia psychrerythraea</name>
    <name type="common">Vibrio psychroerythus</name>
    <dbReference type="NCBI Taxonomy" id="28229"/>
    <lineage>
        <taxon>Bacteria</taxon>
        <taxon>Pseudomonadati</taxon>
        <taxon>Pseudomonadota</taxon>
        <taxon>Gammaproteobacteria</taxon>
        <taxon>Alteromonadales</taxon>
        <taxon>Colwelliaceae</taxon>
        <taxon>Colwellia</taxon>
    </lineage>
</organism>
<evidence type="ECO:0000256" key="4">
    <source>
        <dbReference type="ARBA" id="ARBA00022553"/>
    </source>
</evidence>
<dbReference type="Pfam" id="PF00512">
    <property type="entry name" value="HisKA"/>
    <property type="match status" value="1"/>
</dbReference>
<dbReference type="Pfam" id="PF02518">
    <property type="entry name" value="HATPase_c"/>
    <property type="match status" value="1"/>
</dbReference>
<comment type="subunit">
    <text evidence="10">At low DSF concentrations, interacts with RpfF.</text>
</comment>
<evidence type="ECO:0000313" key="19">
    <source>
        <dbReference type="Proteomes" id="UP000029868"/>
    </source>
</evidence>
<keyword evidence="13" id="KW-0812">Transmembrane</keyword>
<keyword evidence="13" id="KW-1133">Transmembrane helix</keyword>
<dbReference type="SMART" id="SM00448">
    <property type="entry name" value="REC"/>
    <property type="match status" value="2"/>
</dbReference>
<comment type="subcellular location">
    <subcellularLocation>
        <location evidence="2">Membrane</location>
    </subcellularLocation>
</comment>
<dbReference type="InterPro" id="IPR011006">
    <property type="entry name" value="CheY-like_superfamily"/>
</dbReference>
<dbReference type="SMART" id="SM00304">
    <property type="entry name" value="HAMP"/>
    <property type="match status" value="1"/>
</dbReference>
<proteinExistence type="predicted"/>
<dbReference type="GO" id="GO:0005524">
    <property type="term" value="F:ATP binding"/>
    <property type="evidence" value="ECO:0007669"/>
    <property type="project" value="UniProtKB-KW"/>
</dbReference>
<gene>
    <name evidence="18" type="ORF">GAB14E_0647</name>
</gene>
<dbReference type="InterPro" id="IPR005467">
    <property type="entry name" value="His_kinase_dom"/>
</dbReference>
<dbReference type="Pfam" id="PF08447">
    <property type="entry name" value="PAS_3"/>
    <property type="match status" value="1"/>
</dbReference>
<dbReference type="Gene3D" id="1.10.287.130">
    <property type="match status" value="1"/>
</dbReference>
<dbReference type="InterPro" id="IPR003661">
    <property type="entry name" value="HisK_dim/P_dom"/>
</dbReference>
<reference evidence="18 19" key="1">
    <citation type="submission" date="2014-08" db="EMBL/GenBank/DDBJ databases">
        <title>Genomic and Phenotypic Diversity of Colwellia psychrerythraea strains from Disparate Marine Basins.</title>
        <authorList>
            <person name="Techtmann S.M."/>
            <person name="Stelling S.C."/>
            <person name="Utturkar S.M."/>
            <person name="Alshibli N."/>
            <person name="Harris A."/>
            <person name="Brown S.D."/>
            <person name="Hazen T.C."/>
        </authorList>
    </citation>
    <scope>NUCLEOTIDE SEQUENCE [LARGE SCALE GENOMIC DNA]</scope>
    <source>
        <strain evidence="18 19">GAB14E</strain>
    </source>
</reference>
<dbReference type="Gene3D" id="3.30.565.10">
    <property type="entry name" value="Histidine kinase-like ATPase, C-terminal domain"/>
    <property type="match status" value="1"/>
</dbReference>
<dbReference type="EMBL" id="JQEC01000044">
    <property type="protein sequence ID" value="KGJ90983.1"/>
    <property type="molecule type" value="Genomic_DNA"/>
</dbReference>
<comment type="caution">
    <text evidence="18">The sequence shown here is derived from an EMBL/GenBank/DDBJ whole genome shotgun (WGS) entry which is preliminary data.</text>
</comment>
<dbReference type="GO" id="GO:0000155">
    <property type="term" value="F:phosphorelay sensor kinase activity"/>
    <property type="evidence" value="ECO:0007669"/>
    <property type="project" value="InterPro"/>
</dbReference>
<evidence type="ECO:0000256" key="2">
    <source>
        <dbReference type="ARBA" id="ARBA00004370"/>
    </source>
</evidence>
<keyword evidence="4 12" id="KW-0597">Phosphoprotein</keyword>
<dbReference type="InterPro" id="IPR004358">
    <property type="entry name" value="Sig_transdc_His_kin-like_C"/>
</dbReference>
<keyword evidence="5" id="KW-0808">Transferase</keyword>
<protein>
    <recommendedName>
        <fullName evidence="11">Sensory/regulatory protein RpfC</fullName>
        <ecNumber evidence="3">2.7.13.3</ecNumber>
    </recommendedName>
</protein>
<evidence type="ECO:0000259" key="17">
    <source>
        <dbReference type="PROSITE" id="PS50885"/>
    </source>
</evidence>
<dbReference type="InterPro" id="IPR036890">
    <property type="entry name" value="HATPase_C_sf"/>
</dbReference>
<evidence type="ECO:0000313" key="18">
    <source>
        <dbReference type="EMBL" id="KGJ90983.1"/>
    </source>
</evidence>
<keyword evidence="8" id="KW-0067">ATP-binding</keyword>
<dbReference type="CDD" id="cd16922">
    <property type="entry name" value="HATPase_EvgS-ArcB-TorS-like"/>
    <property type="match status" value="1"/>
</dbReference>
<dbReference type="FunFam" id="3.30.565.10:FF:000010">
    <property type="entry name" value="Sensor histidine kinase RcsC"/>
    <property type="match status" value="1"/>
</dbReference>
<dbReference type="SUPFAM" id="SSF47384">
    <property type="entry name" value="Homodimeric domain of signal transducing histidine kinase"/>
    <property type="match status" value="1"/>
</dbReference>
<evidence type="ECO:0000256" key="5">
    <source>
        <dbReference type="ARBA" id="ARBA00022679"/>
    </source>
</evidence>
<evidence type="ECO:0000256" key="12">
    <source>
        <dbReference type="PROSITE-ProRule" id="PRU00169"/>
    </source>
</evidence>
<comment type="catalytic activity">
    <reaction evidence="1">
        <text>ATP + protein L-histidine = ADP + protein N-phospho-L-histidine.</text>
        <dbReference type="EC" id="2.7.13.3"/>
    </reaction>
</comment>
<dbReference type="EC" id="2.7.13.3" evidence="3"/>
<dbReference type="InterPro" id="IPR036097">
    <property type="entry name" value="HisK_dim/P_sf"/>
</dbReference>
<dbReference type="NCBIfam" id="TIGR00229">
    <property type="entry name" value="sensory_box"/>
    <property type="match status" value="1"/>
</dbReference>
<feature type="transmembrane region" description="Helical" evidence="13">
    <location>
        <begin position="285"/>
        <end position="308"/>
    </location>
</feature>
<sequence length="1075" mass="120911">MKLLPKIISISILISLLVISALGFFVFSYLKYDRLQTIQKGMNSDVSFITSQLGEQQRKISDISQIIARNRQVNKALSLFENRGISQELNDLIEIYPFINYILVTELDGTVFSTSTRNSNKKRINGEELLLQNIHLHPLYVQPNNNFVGISSIGKDEYLSQIGMEDGIAQWYSLNIRKRGKAIGELVISIDWRRIVINQLDADITELATSKSSLIGAIIKNGENEVIIARYNQKHTNANKHDENSQYKNNPNELLSEKLFTVGKTELISLLIFNRNVELKVIQTLGINIFIVGTVSVLVISLLLYFLLGRILLHRLEKLHLFTKDIGQYELDYKIDDLGGDEIGDLGRGFNSMISKLRKNMTSIKNLHRESELRQSALLELKESSNQLSLVIDSTAAGIWDWQVQTGEITFNKRWAEIIGYTLEELSPCDINTWMKHAHPDDLKHSDELLAQHWSGKTSRYNYEARMKHKAGHWVWVFDSGKVVEWFEDGKPKRMVGTHLDISTQKNNEEMLIKATEEAQQAVIAKSEFLASMSHEIRTPMNGVLGMLGLVIDTDLNDEQLHRVNVAMSSARSLLNLINDILDFSKADAGKVELENIDFNLRSMLGDLSEAMGLQAQVKNLELILDVTKIEESLVKGDPSRLRQIISNIVSNATKFTAKGEIIINAELLPNDDSSWRLNCNISDTGLGIPDDKISLLFDSFSQVDSSTTRKFGGTGLGLAIVKKLCNLMGGDISVTSKLGQGSCFHFYVTLQKSTKSQRVMPEVDISNLKLLIVDDNETNREVIRGQLEHWGSTVVEANSGQQALLLCEQEYRNENKTPFDVAILDMQMPHMDGAELGKLIKNDKRFEQMKLVMMTSMGHIGDARYFADLGFDCYFPKPATTADIFGALSVVTKGGEVLEHANPLVTRHYLKALVPAKNKYFNNSDLESIKHKRILLVEDNRINQMVAKGILNKLGLHFIDIANNGVECIEKLVQEPLSQDKTTRSYDLVLMDCQMPEMDGYEASRQIRSASAGELNKKIPIIAMTANAMADDKQKCIDAGMDDYLSKPVDADLLSVKLLQWLADNVEKKTDTVF</sequence>
<keyword evidence="7 18" id="KW-0418">Kinase</keyword>
<dbReference type="GO" id="GO:0016020">
    <property type="term" value="C:membrane"/>
    <property type="evidence" value="ECO:0007669"/>
    <property type="project" value="UniProtKB-SubCell"/>
</dbReference>
<dbReference type="CDD" id="cd06225">
    <property type="entry name" value="HAMP"/>
    <property type="match status" value="1"/>
</dbReference>
<dbReference type="PANTHER" id="PTHR45339:SF5">
    <property type="entry name" value="HISTIDINE KINASE"/>
    <property type="match status" value="1"/>
</dbReference>
<dbReference type="InterPro" id="IPR001610">
    <property type="entry name" value="PAC"/>
</dbReference>
<dbReference type="SMART" id="SM00387">
    <property type="entry name" value="HATPase_c"/>
    <property type="match status" value="1"/>
</dbReference>
<dbReference type="RefSeq" id="WP_052093858.1">
    <property type="nucleotide sequence ID" value="NZ_JQEC01000044.1"/>
</dbReference>
<dbReference type="PROSITE" id="PS50109">
    <property type="entry name" value="HIS_KIN"/>
    <property type="match status" value="1"/>
</dbReference>
<feature type="domain" description="Histidine kinase" evidence="14">
    <location>
        <begin position="532"/>
        <end position="753"/>
    </location>
</feature>
<name>A0A099KMV5_COLPS</name>
<dbReference type="InterPro" id="IPR000700">
    <property type="entry name" value="PAS-assoc_C"/>
</dbReference>
<feature type="domain" description="PAC" evidence="16">
    <location>
        <begin position="461"/>
        <end position="514"/>
    </location>
</feature>
<dbReference type="SUPFAM" id="SSF158472">
    <property type="entry name" value="HAMP domain-like"/>
    <property type="match status" value="1"/>
</dbReference>
<dbReference type="InterPro" id="IPR001789">
    <property type="entry name" value="Sig_transdc_resp-reg_receiver"/>
</dbReference>
<dbReference type="InterPro" id="IPR035965">
    <property type="entry name" value="PAS-like_dom_sf"/>
</dbReference>
<feature type="domain" description="Response regulatory" evidence="15">
    <location>
        <begin position="934"/>
        <end position="1063"/>
    </location>
</feature>
<dbReference type="CDD" id="cd00130">
    <property type="entry name" value="PAS"/>
    <property type="match status" value="1"/>
</dbReference>
<dbReference type="PATRIC" id="fig|28229.3.peg.3312"/>
<feature type="transmembrane region" description="Helical" evidence="13">
    <location>
        <begin position="6"/>
        <end position="30"/>
    </location>
</feature>
<feature type="domain" description="Response regulatory" evidence="15">
    <location>
        <begin position="770"/>
        <end position="893"/>
    </location>
</feature>
<evidence type="ECO:0000256" key="13">
    <source>
        <dbReference type="SAM" id="Phobius"/>
    </source>
</evidence>
<evidence type="ECO:0000256" key="3">
    <source>
        <dbReference type="ARBA" id="ARBA00012438"/>
    </source>
</evidence>
<dbReference type="PANTHER" id="PTHR45339">
    <property type="entry name" value="HYBRID SIGNAL TRANSDUCTION HISTIDINE KINASE J"/>
    <property type="match status" value="1"/>
</dbReference>
<dbReference type="CDD" id="cd00082">
    <property type="entry name" value="HisKA"/>
    <property type="match status" value="1"/>
</dbReference>
<dbReference type="InterPro" id="IPR013655">
    <property type="entry name" value="PAS_fold_3"/>
</dbReference>
<dbReference type="AlphaFoldDB" id="A0A099KMV5"/>
<dbReference type="Proteomes" id="UP000029868">
    <property type="component" value="Unassembled WGS sequence"/>
</dbReference>
<evidence type="ECO:0000256" key="9">
    <source>
        <dbReference type="ARBA" id="ARBA00023012"/>
    </source>
</evidence>
<dbReference type="FunFam" id="1.10.287.130:FF:000002">
    <property type="entry name" value="Two-component osmosensing histidine kinase"/>
    <property type="match status" value="1"/>
</dbReference>